<comment type="similarity">
    <text evidence="1">In the N-terminal section; belongs to the LXG family.</text>
</comment>
<dbReference type="PROSITE" id="PS51756">
    <property type="entry name" value="LXG"/>
    <property type="match status" value="1"/>
</dbReference>
<evidence type="ECO:0000313" key="5">
    <source>
        <dbReference type="Proteomes" id="UP000219356"/>
    </source>
</evidence>
<evidence type="ECO:0000256" key="2">
    <source>
        <dbReference type="SAM" id="Coils"/>
    </source>
</evidence>
<protein>
    <submittedName>
        <fullName evidence="4">LXG domain of WXG superfamily protein</fullName>
    </submittedName>
</protein>
<dbReference type="EMBL" id="OBEK01000001">
    <property type="protein sequence ID" value="SNZ03202.1"/>
    <property type="molecule type" value="Genomic_DNA"/>
</dbReference>
<organism evidence="4 5">
    <name type="scientific">Terribacillus aidingensis</name>
    <dbReference type="NCBI Taxonomy" id="586416"/>
    <lineage>
        <taxon>Bacteria</taxon>
        <taxon>Bacillati</taxon>
        <taxon>Bacillota</taxon>
        <taxon>Bacilli</taxon>
        <taxon>Bacillales</taxon>
        <taxon>Bacillaceae</taxon>
        <taxon>Terribacillus</taxon>
    </lineage>
</organism>
<dbReference type="AlphaFoldDB" id="A0A285N173"/>
<name>A0A285N173_9BACI</name>
<dbReference type="InterPro" id="IPR006829">
    <property type="entry name" value="LXG_dom"/>
</dbReference>
<dbReference type="RefSeq" id="WP_179636770.1">
    <property type="nucleotide sequence ID" value="NZ_OBEK01000001.1"/>
</dbReference>
<sequence length="535" mass="58537">MKELAVKEIHKGTETSKIDLDTFFEQLSTLQQKVRNFNNMEDALKGKTGKAIRSFYNEIHTPFLTFLLQSMEDYKGRLEDMKNDVQSFESSHQGFISEIFLRDELTLGLDNAKLKAGIVTDKVNQTLSSVADIVSVKSINQSDFESGIDKGNRQIATVVNNLNDLDSKHAAKLEETQSDLQTLKKYLSEMTTGLSNGTISVSEFDVASLKGMDSYQSVIQKSYGNGSIEITEENIQYLPLAAIAAARKNTEKGLDKGMRVIISHAYKDLEKGNITRKDYHSIVSIATKKNRDLKKESEKDKTDTLIEYIEKNVDKITQDVSKDVLHNSVQQIGLEGKRIGKFLQKQAYKRGIVGPPGPNGFVMLDSKGAKLAHTWNKYGNRIESSGKVLGKFLAFGSAGWGWYEDVTKKDKTHGEAFTHNGASLLAGMAGGAAGSGLTTIALTALGVSNPAGWAVLGSIAVGAFASTFFNWAYDENILGLQDGLDYVGNKIGEGVSYVGDKFSDLGSSVNNTIDQTGEAIKSGIESLNPMNWGWN</sequence>
<proteinExistence type="inferred from homology"/>
<gene>
    <name evidence="4" type="ORF">SAMN05421503_0304</name>
</gene>
<reference evidence="5" key="1">
    <citation type="submission" date="2017-09" db="EMBL/GenBank/DDBJ databases">
        <authorList>
            <person name="Varghese N."/>
            <person name="Submissions S."/>
        </authorList>
    </citation>
    <scope>NUCLEOTIDE SEQUENCE [LARGE SCALE GENOMIC DNA]</scope>
    <source>
        <strain evidence="5">CGMCC 1.8913</strain>
    </source>
</reference>
<evidence type="ECO:0000256" key="1">
    <source>
        <dbReference type="ARBA" id="ARBA00034117"/>
    </source>
</evidence>
<keyword evidence="2" id="KW-0175">Coiled coil</keyword>
<feature type="domain" description="LXG" evidence="3">
    <location>
        <begin position="1"/>
        <end position="235"/>
    </location>
</feature>
<feature type="coiled-coil region" evidence="2">
    <location>
        <begin position="64"/>
        <end position="91"/>
    </location>
</feature>
<evidence type="ECO:0000259" key="3">
    <source>
        <dbReference type="PROSITE" id="PS51756"/>
    </source>
</evidence>
<evidence type="ECO:0000313" key="4">
    <source>
        <dbReference type="EMBL" id="SNZ03202.1"/>
    </source>
</evidence>
<dbReference type="Proteomes" id="UP000219356">
    <property type="component" value="Unassembled WGS sequence"/>
</dbReference>
<accession>A0A285N173</accession>
<keyword evidence="5" id="KW-1185">Reference proteome</keyword>
<dbReference type="Pfam" id="PF04740">
    <property type="entry name" value="LXG"/>
    <property type="match status" value="1"/>
</dbReference>